<keyword evidence="2" id="KW-0812">Transmembrane</keyword>
<feature type="compositionally biased region" description="Polar residues" evidence="1">
    <location>
        <begin position="177"/>
        <end position="187"/>
    </location>
</feature>
<feature type="compositionally biased region" description="Basic and acidic residues" evidence="1">
    <location>
        <begin position="131"/>
        <end position="141"/>
    </location>
</feature>
<evidence type="ECO:0000256" key="1">
    <source>
        <dbReference type="SAM" id="MobiDB-lite"/>
    </source>
</evidence>
<evidence type="ECO:0000313" key="3">
    <source>
        <dbReference type="EMBL" id="KEI72168.1"/>
    </source>
</evidence>
<evidence type="ECO:0000313" key="4">
    <source>
        <dbReference type="Proteomes" id="UP000027997"/>
    </source>
</evidence>
<feature type="compositionally biased region" description="Polar residues" evidence="1">
    <location>
        <begin position="111"/>
        <end position="126"/>
    </location>
</feature>
<organism evidence="3 4">
    <name type="scientific">Endozoicomonas elysicola</name>
    <dbReference type="NCBI Taxonomy" id="305900"/>
    <lineage>
        <taxon>Bacteria</taxon>
        <taxon>Pseudomonadati</taxon>
        <taxon>Pseudomonadota</taxon>
        <taxon>Gammaproteobacteria</taxon>
        <taxon>Oceanospirillales</taxon>
        <taxon>Endozoicomonadaceae</taxon>
        <taxon>Endozoicomonas</taxon>
    </lineage>
</organism>
<keyword evidence="4" id="KW-1185">Reference proteome</keyword>
<feature type="region of interest" description="Disordered" evidence="1">
    <location>
        <begin position="173"/>
        <end position="209"/>
    </location>
</feature>
<feature type="region of interest" description="Disordered" evidence="1">
    <location>
        <begin position="1425"/>
        <end position="1456"/>
    </location>
</feature>
<feature type="transmembrane region" description="Helical" evidence="2">
    <location>
        <begin position="1194"/>
        <end position="1213"/>
    </location>
</feature>
<proteinExistence type="predicted"/>
<feature type="region of interest" description="Disordered" evidence="1">
    <location>
        <begin position="68"/>
        <end position="155"/>
    </location>
</feature>
<feature type="compositionally biased region" description="Polar residues" evidence="1">
    <location>
        <begin position="142"/>
        <end position="155"/>
    </location>
</feature>
<comment type="caution">
    <text evidence="3">The sequence shown here is derived from an EMBL/GenBank/DDBJ whole genome shotgun (WGS) entry which is preliminary data.</text>
</comment>
<keyword evidence="2" id="KW-0472">Membrane</keyword>
<accession>A0A081KDE2</accession>
<evidence type="ECO:0000256" key="2">
    <source>
        <dbReference type="SAM" id="Phobius"/>
    </source>
</evidence>
<keyword evidence="2" id="KW-1133">Transmembrane helix</keyword>
<dbReference type="Proteomes" id="UP000027997">
    <property type="component" value="Unassembled WGS sequence"/>
</dbReference>
<feature type="compositionally biased region" description="Basic residues" evidence="1">
    <location>
        <begin position="74"/>
        <end position="93"/>
    </location>
</feature>
<gene>
    <name evidence="3" type="ORF">GV64_16820</name>
</gene>
<feature type="transmembrane region" description="Helical" evidence="2">
    <location>
        <begin position="1163"/>
        <end position="1188"/>
    </location>
</feature>
<feature type="region of interest" description="Disordered" evidence="1">
    <location>
        <begin position="299"/>
        <end position="320"/>
    </location>
</feature>
<name>A0A081KDE2_9GAMM</name>
<feature type="compositionally biased region" description="Polar residues" evidence="1">
    <location>
        <begin position="11"/>
        <end position="21"/>
    </location>
</feature>
<sequence length="1575" mass="179005">MLAITSRLPPFSTSQNQQFHPTANKPYSHGSNKIPISHRKTQIMSDTSLCSSDITQIDLESPNLDRDIWLSQKKSSKKPKKLKKPNKTRRKTKAPTASNPVSTKLPRASSPELSQAKIQKKSNAPTVSKAARSDTVTEHSWHTATQNDNDGHSLSETNASIRHQQTVPLDYQEKDLSPSNADSSPIQPNKDPITSHAPLPSEQVEKTSSPIEAENIHWQTMETAIQSGIEELANTVLPIPAQTSELFNADMECQDEVLENDLDNGAPLDVDAIDSDLNYQGFPLNRIPLDELSSSAYESGENYLTPDDAPSGKHHTDGLKHDSSLPLEEIYEQKLPVLKLSPEAYGWPSDISLDQKDDTPELLISLYPHGILQALLILYPATAIRIIKCRLEMLSTIDDTDLKELRENLRKVEDDIQNRNHHFALLRHLKAFENKYDLYSLQSKMDADFLVRKGRISSTLLATPVEEVESNKFKDPRFESFRTWPRLMGWWCKRREYILRGAIGRLGATKLARSRQQATAELEKSPLVRVLAARSDISKKDVLNQYIQEQPETIKRLLTYLVCFNVKRQRSLRKIQAAKIVLAADQLEQAPDSVRALLEKLVQPNLVPEIEQQLEDEIDWQHSKRFDYELKSFHPPDRLPELLDRRQQLLNIESLNHQRTNPPYKGDQGILVAQRNQASAQLIHLFLAAQLSSKGLPQKSPDLCPPWYFLKLPSTDHITTALAQPGEGPEKSFYKSLLKFIDALKNSTVDDSYEHDLYWLQCYHDVAYYQQQLLIHLIDKTDTHPLLPSNDFQQNIDVLWQLARARKNMGHRPLNPDSYAYYLSHLNFVWQEEESIEDSIAELYRKRYLKLLKYDPYEEFEALFKKAFQWGTAAWRSIYSNAEKLIQKLRHAGVSDSLNFLYQEGAGLISSLFSSGNPVYHLIRDTLSAMLEVAQQNPKFFRIMVGDFALLMPQLENLLGLRDPSITDLLHKIDVCMRGQALASTFTGDKPQLLDFNPAEHPERASFIKKFQFLMDFSAGCSKAIQIAQIIKVFLSKNASEFKSNIKNLTLNYCSTYVARQCVSHMKPPVIRLYSNLRYAEDIMPSMTLGLTSDFLASMSPEKTVRLAHHIGRSSSIVAGALNFLLDPLITRFDKYREKINNVKNNPFSTEARSDLQSERKKVAGILGISSVFSTTAILFINTFKIILFVSSPFLTTAFIGVSTFLCSGCFIARRYNKFDEVWTSISKAISEQKKRIFAKDSPKAIEARKRINEISKANLEKMSELREQDISGWRIWRENKRRIELSKYWDTLPYKNKEKLHQDIKTKIKEKHSDLKEDAQHIHILVQARTLIQNAMNNPDFNQWTADRLSDFNQQLAKLHFAPLDVASFPCVEAKINAFLECLCGTVCPGESVEAIMDTIESFNINLYKGGHLESVGHMKNLKSSFLHPGMAPDEQPAQQRPASGEPVEENPSLRFPDSHELQAIMENIELKSDEQWLERENQTQEKIMEMVTSQALQQSLEQGQEYTGSMVADVVGTPLFKANLEMKIKDFERAGIPQTVDVTPSSILNKDPAQPLHGLGYKVLEASKAFAGG</sequence>
<reference evidence="3 4" key="1">
    <citation type="submission" date="2014-06" db="EMBL/GenBank/DDBJ databases">
        <title>Whole Genome Sequences of Three Symbiotic Endozoicomonas Bacteria.</title>
        <authorList>
            <person name="Neave M.J."/>
            <person name="Apprill A."/>
            <person name="Voolstra C.R."/>
        </authorList>
    </citation>
    <scope>NUCLEOTIDE SEQUENCE [LARGE SCALE GENOMIC DNA]</scope>
    <source>
        <strain evidence="3 4">DSM 22380</strain>
    </source>
</reference>
<feature type="compositionally biased region" description="Basic and acidic residues" evidence="1">
    <location>
        <begin position="310"/>
        <end position="320"/>
    </location>
</feature>
<protein>
    <submittedName>
        <fullName evidence="3">Uncharacterized protein</fullName>
    </submittedName>
</protein>
<dbReference type="EMBL" id="JOJP01000001">
    <property type="protein sequence ID" value="KEI72168.1"/>
    <property type="molecule type" value="Genomic_DNA"/>
</dbReference>
<feature type="region of interest" description="Disordered" evidence="1">
    <location>
        <begin position="1"/>
        <end position="34"/>
    </location>
</feature>